<dbReference type="EMBL" id="CDOG01000022">
    <property type="protein sequence ID" value="CEN37843.1"/>
    <property type="molecule type" value="Genomic_DNA"/>
</dbReference>
<feature type="transmembrane region" description="Helical" evidence="1">
    <location>
        <begin position="83"/>
        <end position="103"/>
    </location>
</feature>
<accession>A0A0B7HJY3</accession>
<keyword evidence="1" id="KW-0812">Transmembrane</keyword>
<feature type="transmembrane region" description="Helical" evidence="1">
    <location>
        <begin position="115"/>
        <end position="139"/>
    </location>
</feature>
<dbReference type="AlphaFoldDB" id="A0A0B7HJY3"/>
<dbReference type="Proteomes" id="UP000038083">
    <property type="component" value="Unassembled WGS sequence"/>
</dbReference>
<keyword evidence="2" id="KW-0436">Ligase</keyword>
<evidence type="ECO:0000256" key="1">
    <source>
        <dbReference type="SAM" id="Phobius"/>
    </source>
</evidence>
<keyword evidence="1" id="KW-0472">Membrane</keyword>
<evidence type="ECO:0000313" key="2">
    <source>
        <dbReference type="EMBL" id="CEN37843.1"/>
    </source>
</evidence>
<keyword evidence="1" id="KW-1133">Transmembrane helix</keyword>
<feature type="transmembrane region" description="Helical" evidence="1">
    <location>
        <begin position="330"/>
        <end position="363"/>
    </location>
</feature>
<protein>
    <submittedName>
        <fullName evidence="2">O-antigen ligase-like membrane protein</fullName>
    </submittedName>
</protein>
<dbReference type="GO" id="GO:0016874">
    <property type="term" value="F:ligase activity"/>
    <property type="evidence" value="ECO:0007669"/>
    <property type="project" value="UniProtKB-KW"/>
</dbReference>
<proteinExistence type="predicted"/>
<feature type="transmembrane region" description="Helical" evidence="1">
    <location>
        <begin position="196"/>
        <end position="225"/>
    </location>
</feature>
<feature type="transmembrane region" description="Helical" evidence="1">
    <location>
        <begin position="30"/>
        <end position="49"/>
    </location>
</feature>
<organism evidence="2 3">
    <name type="scientific">Capnocytophaga cynodegmi</name>
    <dbReference type="NCBI Taxonomy" id="28189"/>
    <lineage>
        <taxon>Bacteria</taxon>
        <taxon>Pseudomonadati</taxon>
        <taxon>Bacteroidota</taxon>
        <taxon>Flavobacteriia</taxon>
        <taxon>Flavobacteriales</taxon>
        <taxon>Flavobacteriaceae</taxon>
        <taxon>Capnocytophaga</taxon>
    </lineage>
</organism>
<feature type="transmembrane region" description="Helical" evidence="1">
    <location>
        <begin position="7"/>
        <end position="24"/>
    </location>
</feature>
<feature type="transmembrane region" description="Helical" evidence="1">
    <location>
        <begin position="159"/>
        <end position="184"/>
    </location>
</feature>
<feature type="transmembrane region" description="Helical" evidence="1">
    <location>
        <begin position="301"/>
        <end position="324"/>
    </location>
</feature>
<name>A0A0B7HJY3_9FLAO</name>
<feature type="transmembrane region" description="Helical" evidence="1">
    <location>
        <begin position="231"/>
        <end position="249"/>
    </location>
</feature>
<reference evidence="2 3" key="1">
    <citation type="submission" date="2015-01" db="EMBL/GenBank/DDBJ databases">
        <authorList>
            <person name="MANFREDI Pablo"/>
        </authorList>
    </citation>
    <scope>NUCLEOTIDE SEQUENCE [LARGE SCALE GENOMIC DNA]</scope>
    <source>
        <strain evidence="2 3">Ccy74</strain>
    </source>
</reference>
<gene>
    <name evidence="2" type="ORF">CCYN74_290001</name>
</gene>
<feature type="transmembrane region" description="Helical" evidence="1">
    <location>
        <begin position="61"/>
        <end position="77"/>
    </location>
</feature>
<evidence type="ECO:0000313" key="3">
    <source>
        <dbReference type="Proteomes" id="UP000038083"/>
    </source>
</evidence>
<sequence length="377" mass="43644">MKFILNLRNITLFLIIIFSGFYLTKILPLSPVYIFFTIGFLILFTHLFFNSSTIRISKFSIYYFLYLSYLIVSQIFLEPDISSLINVLFSLSYFLITLNVAIYTNGNVLIKYSRYFIYFTILLLIVEALWRLSHPIFVIEGSGKDYRDIEGMLFYAYKFSSIMFIDSNFVGTYGLIAFFYYFFLLRKKYVRSKKPLLIIAILIVTTLSRSAIITVPITISFIYLLTIKVRLHHILTGMIFFTMLILFIAPRLANDLSFLSKFEILDLTYKYLQECSLGEFLFGIGFGNTVKYLGIGAHNLFVTHLVESGLIGLTFFLAINLILIRPTQKYSLYLTIPLFISGMSLVGHAISYYYACLALIYVLQFNERKNIGLNTNL</sequence>